<dbReference type="EMBL" id="JANBPK010001272">
    <property type="protein sequence ID" value="KAJ2923847.1"/>
    <property type="molecule type" value="Genomic_DNA"/>
</dbReference>
<reference evidence="1" key="1">
    <citation type="submission" date="2022-06" db="EMBL/GenBank/DDBJ databases">
        <title>Genome Sequence of Candolleomyces eurysporus.</title>
        <authorList>
            <person name="Buettner E."/>
        </authorList>
    </citation>
    <scope>NUCLEOTIDE SEQUENCE</scope>
    <source>
        <strain evidence="1">VTCC 930004</strain>
    </source>
</reference>
<evidence type="ECO:0000313" key="1">
    <source>
        <dbReference type="EMBL" id="KAJ2923847.1"/>
    </source>
</evidence>
<evidence type="ECO:0000313" key="2">
    <source>
        <dbReference type="Proteomes" id="UP001140091"/>
    </source>
</evidence>
<name>A0A9W8IW09_9AGAR</name>
<evidence type="ECO:0008006" key="3">
    <source>
        <dbReference type="Google" id="ProtNLM"/>
    </source>
</evidence>
<comment type="caution">
    <text evidence="1">The sequence shown here is derived from an EMBL/GenBank/DDBJ whole genome shotgun (WGS) entry which is preliminary data.</text>
</comment>
<dbReference type="SUPFAM" id="SSF52047">
    <property type="entry name" value="RNI-like"/>
    <property type="match status" value="1"/>
</dbReference>
<sequence>MVEFGKETPVASFIRTAITMPRGSNAALSYLLSSNAVPKTCETASVQIQIDNLASQIAQLRPKLEELEDQLRLHRAVLSPVRRVPAEIWGEVFKLVLPKKRNDTEDREKLVDLQLVCKTWRDAARLEHRLWSGVKIYCPDETFSVEKIEEWLDRSGNVPRSLKICLSGHDDCEEQYSECRMHNPALAALLVKGGPLYELSLSYEDTQCFRVLLDSLKTVDAPPTNHPWDSLKSLTCTFGGRWTESPDPSKSIFTSLPSNVTSFKLHLPYKILAFPEEFDSAATPLNIPQRFLEQLTSFSLVSDWEGLKWLECTLPFCTNVEELSFDFNFDRWTCDRSENGVQQRFRSGFLLPKVRTLSLQKVYSSSLDILSFLKTPQLVDLEIKSNGPQDMNDCEFAELVLEFIERSNCKASMRRLSLCWVQLDAEQLADTLRDLPFLTHLTLDGIVLPLENKDGNTFDILSTDFPPSLPQLEVLELLNLDFRFSDTWLLEFLESRRPFTMKNGAPSFQDPPDTLKKLTVTFRTPSQDGRQIDTTETIRVLKKWCGVSVHVGPKASVISNY</sequence>
<dbReference type="OrthoDB" id="3365698at2759"/>
<gene>
    <name evidence="1" type="ORF">H1R20_g13249</name>
</gene>
<dbReference type="Proteomes" id="UP001140091">
    <property type="component" value="Unassembled WGS sequence"/>
</dbReference>
<dbReference type="InterPro" id="IPR032675">
    <property type="entry name" value="LRR_dom_sf"/>
</dbReference>
<protein>
    <recommendedName>
        <fullName evidence="3">F-box domain-containing protein</fullName>
    </recommendedName>
</protein>
<keyword evidence="2" id="KW-1185">Reference proteome</keyword>
<dbReference type="Gene3D" id="3.80.10.10">
    <property type="entry name" value="Ribonuclease Inhibitor"/>
    <property type="match status" value="1"/>
</dbReference>
<organism evidence="1 2">
    <name type="scientific">Candolleomyces eurysporus</name>
    <dbReference type="NCBI Taxonomy" id="2828524"/>
    <lineage>
        <taxon>Eukaryota</taxon>
        <taxon>Fungi</taxon>
        <taxon>Dikarya</taxon>
        <taxon>Basidiomycota</taxon>
        <taxon>Agaricomycotina</taxon>
        <taxon>Agaricomycetes</taxon>
        <taxon>Agaricomycetidae</taxon>
        <taxon>Agaricales</taxon>
        <taxon>Agaricineae</taxon>
        <taxon>Psathyrellaceae</taxon>
        <taxon>Candolleomyces</taxon>
    </lineage>
</organism>
<dbReference type="AlphaFoldDB" id="A0A9W8IW09"/>
<feature type="non-terminal residue" evidence="1">
    <location>
        <position position="561"/>
    </location>
</feature>
<proteinExistence type="predicted"/>
<accession>A0A9W8IW09</accession>